<gene>
    <name evidence="9" type="ORF">PGQ11_014865</name>
</gene>
<dbReference type="EMBL" id="JAPCWZ010000010">
    <property type="protein sequence ID" value="KAK8848385.1"/>
    <property type="molecule type" value="Genomic_DNA"/>
</dbReference>
<evidence type="ECO:0000256" key="4">
    <source>
        <dbReference type="ARBA" id="ARBA00023136"/>
    </source>
</evidence>
<feature type="transmembrane region" description="Helical" evidence="7">
    <location>
        <begin position="23"/>
        <end position="44"/>
    </location>
</feature>
<comment type="subcellular location">
    <subcellularLocation>
        <location evidence="1">Membrane</location>
        <topology evidence="1">Multi-pass membrane protein</topology>
    </subcellularLocation>
</comment>
<name>A0ABR2HKB2_9PEZI</name>
<feature type="compositionally biased region" description="Polar residues" evidence="6">
    <location>
        <begin position="378"/>
        <end position="405"/>
    </location>
</feature>
<accession>A0ABR2HKB2</accession>
<feature type="region of interest" description="Disordered" evidence="6">
    <location>
        <begin position="291"/>
        <end position="405"/>
    </location>
</feature>
<evidence type="ECO:0000313" key="9">
    <source>
        <dbReference type="EMBL" id="KAK8848385.1"/>
    </source>
</evidence>
<evidence type="ECO:0000256" key="7">
    <source>
        <dbReference type="SAM" id="Phobius"/>
    </source>
</evidence>
<dbReference type="Pfam" id="PF20684">
    <property type="entry name" value="Fung_rhodopsin"/>
    <property type="match status" value="1"/>
</dbReference>
<feature type="domain" description="Rhodopsin" evidence="8">
    <location>
        <begin position="40"/>
        <end position="280"/>
    </location>
</feature>
<evidence type="ECO:0000256" key="6">
    <source>
        <dbReference type="SAM" id="MobiDB-lite"/>
    </source>
</evidence>
<evidence type="ECO:0000256" key="2">
    <source>
        <dbReference type="ARBA" id="ARBA00022692"/>
    </source>
</evidence>
<sequence length="405" mass="44086">MSATSPPQLPGAGLPDDYRGDEILGAVVATTTLAFFTVCARLWVRLTMIHRMGSDDYAMIVAMILSLAGLGLVIPQVIYGAGRHIAYLRPAVATVGLKINFVSQIFYLWAIPTVKMSIGLFLLRIAPNKGYRRALQGVMVFTMAYTMMCFVTLLLQCTNLAVLWDPTVQAVCWSKQTLQALSYANSIVNIVTDMFFAVLPAPMLWNVQINVRTKASLICIMGLGVFAVAAAIVKSFFISNYGKTGDFLWDSTDLTIWVSTECNTGIIAACLPCLKPLFKRILENTTQRYGGSLSHRTDRPYKMKSYGPGAGPVSAGPRHLASQTQSKIAGATGRGLANSSSTSSKKANKKKHGVGGSHYDDDDELALTKQMSPHAITKVTTVTVDSSAHQTERSWWSPTSPRMRV</sequence>
<feature type="transmembrane region" description="Helical" evidence="7">
    <location>
        <begin position="217"/>
        <end position="242"/>
    </location>
</feature>
<keyword evidence="3 7" id="KW-1133">Transmembrane helix</keyword>
<dbReference type="InterPro" id="IPR052337">
    <property type="entry name" value="SAT4-like"/>
</dbReference>
<dbReference type="InterPro" id="IPR049326">
    <property type="entry name" value="Rhodopsin_dom_fungi"/>
</dbReference>
<evidence type="ECO:0000256" key="5">
    <source>
        <dbReference type="ARBA" id="ARBA00038359"/>
    </source>
</evidence>
<evidence type="ECO:0000256" key="3">
    <source>
        <dbReference type="ARBA" id="ARBA00022989"/>
    </source>
</evidence>
<evidence type="ECO:0000313" key="10">
    <source>
        <dbReference type="Proteomes" id="UP001390339"/>
    </source>
</evidence>
<feature type="transmembrane region" description="Helical" evidence="7">
    <location>
        <begin position="56"/>
        <end position="79"/>
    </location>
</feature>
<feature type="transmembrane region" description="Helical" evidence="7">
    <location>
        <begin position="106"/>
        <end position="126"/>
    </location>
</feature>
<proteinExistence type="inferred from homology"/>
<evidence type="ECO:0000259" key="8">
    <source>
        <dbReference type="Pfam" id="PF20684"/>
    </source>
</evidence>
<evidence type="ECO:0000256" key="1">
    <source>
        <dbReference type="ARBA" id="ARBA00004141"/>
    </source>
</evidence>
<organism evidence="9 10">
    <name type="scientific">Apiospora arundinis</name>
    <dbReference type="NCBI Taxonomy" id="335852"/>
    <lineage>
        <taxon>Eukaryota</taxon>
        <taxon>Fungi</taxon>
        <taxon>Dikarya</taxon>
        <taxon>Ascomycota</taxon>
        <taxon>Pezizomycotina</taxon>
        <taxon>Sordariomycetes</taxon>
        <taxon>Xylariomycetidae</taxon>
        <taxon>Amphisphaeriales</taxon>
        <taxon>Apiosporaceae</taxon>
        <taxon>Apiospora</taxon>
    </lineage>
</organism>
<keyword evidence="10" id="KW-1185">Reference proteome</keyword>
<protein>
    <submittedName>
        <fullName evidence="9">Decarboxylase</fullName>
    </submittedName>
</protein>
<keyword evidence="2 7" id="KW-0812">Transmembrane</keyword>
<comment type="similarity">
    <text evidence="5">Belongs to the SAT4 family.</text>
</comment>
<comment type="caution">
    <text evidence="9">The sequence shown here is derived from an EMBL/GenBank/DDBJ whole genome shotgun (WGS) entry which is preliminary data.</text>
</comment>
<dbReference type="PANTHER" id="PTHR33048:SF167">
    <property type="entry name" value="INTEGRAL MEMBRANE PROTEIN"/>
    <property type="match status" value="1"/>
</dbReference>
<feature type="transmembrane region" description="Helical" evidence="7">
    <location>
        <begin position="138"/>
        <end position="163"/>
    </location>
</feature>
<feature type="transmembrane region" description="Helical" evidence="7">
    <location>
        <begin position="183"/>
        <end position="205"/>
    </location>
</feature>
<keyword evidence="4 7" id="KW-0472">Membrane</keyword>
<reference evidence="9 10" key="1">
    <citation type="journal article" date="2024" name="IMA Fungus">
        <title>Apiospora arundinis, a panoply of carbohydrate-active enzymes and secondary metabolites.</title>
        <authorList>
            <person name="Sorensen T."/>
            <person name="Petersen C."/>
            <person name="Muurmann A.T."/>
            <person name="Christiansen J.V."/>
            <person name="Brundto M.L."/>
            <person name="Overgaard C.K."/>
            <person name="Boysen A.T."/>
            <person name="Wollenberg R.D."/>
            <person name="Larsen T.O."/>
            <person name="Sorensen J.L."/>
            <person name="Nielsen K.L."/>
            <person name="Sondergaard T.E."/>
        </authorList>
    </citation>
    <scope>NUCLEOTIDE SEQUENCE [LARGE SCALE GENOMIC DNA]</scope>
    <source>
        <strain evidence="9 10">AAU 773</strain>
    </source>
</reference>
<dbReference type="PANTHER" id="PTHR33048">
    <property type="entry name" value="PTH11-LIKE INTEGRAL MEMBRANE PROTEIN (AFU_ORTHOLOGUE AFUA_5G11245)"/>
    <property type="match status" value="1"/>
</dbReference>
<dbReference type="Proteomes" id="UP001390339">
    <property type="component" value="Unassembled WGS sequence"/>
</dbReference>